<proteinExistence type="predicted"/>
<reference evidence="2" key="1">
    <citation type="submission" date="2024-07" db="EMBL/GenBank/DDBJ databases">
        <authorList>
            <person name="Yu S.T."/>
        </authorList>
    </citation>
    <scope>NUCLEOTIDE SEQUENCE</scope>
    <source>
        <strain evidence="2">R35</strain>
    </source>
</reference>
<feature type="region of interest" description="Disordered" evidence="1">
    <location>
        <begin position="145"/>
        <end position="171"/>
    </location>
</feature>
<gene>
    <name evidence="2" type="ORF">AB5J50_49500</name>
</gene>
<dbReference type="EMBL" id="CP163440">
    <property type="protein sequence ID" value="XDQ68233.1"/>
    <property type="molecule type" value="Genomic_DNA"/>
</dbReference>
<protein>
    <recommendedName>
        <fullName evidence="3">Transposase</fullName>
    </recommendedName>
</protein>
<organism evidence="2">
    <name type="scientific">Streptomyces sp. R35</name>
    <dbReference type="NCBI Taxonomy" id="3238630"/>
    <lineage>
        <taxon>Bacteria</taxon>
        <taxon>Bacillati</taxon>
        <taxon>Actinomycetota</taxon>
        <taxon>Actinomycetes</taxon>
        <taxon>Kitasatosporales</taxon>
        <taxon>Streptomycetaceae</taxon>
        <taxon>Streptomyces</taxon>
    </lineage>
</organism>
<evidence type="ECO:0000313" key="2">
    <source>
        <dbReference type="EMBL" id="XDQ68233.1"/>
    </source>
</evidence>
<evidence type="ECO:0000256" key="1">
    <source>
        <dbReference type="SAM" id="MobiDB-lite"/>
    </source>
</evidence>
<evidence type="ECO:0008006" key="3">
    <source>
        <dbReference type="Google" id="ProtNLM"/>
    </source>
</evidence>
<name>A0AB39SLD0_9ACTN</name>
<dbReference type="RefSeq" id="WP_369265057.1">
    <property type="nucleotide sequence ID" value="NZ_CP163440.1"/>
</dbReference>
<feature type="compositionally biased region" description="Polar residues" evidence="1">
    <location>
        <begin position="161"/>
        <end position="171"/>
    </location>
</feature>
<accession>A0AB39SLD0</accession>
<dbReference type="AlphaFoldDB" id="A0AB39SLD0"/>
<sequence length="171" mass="19055">MFLHDARTLSATAEQEFLPYKKITADGRACERDPREIFEALALDQRTDRILPNGYCTLPPRQACDKGNACLSCTKFVTDATFADVLKQQRDETTNLIDCRQRAHAQRFGEPMTDDNIWLSGRTEEVAARTGVLLAIERIRRSDGTTVPVRGAGAPQRRLSPDTTQNTAEGT</sequence>